<feature type="domain" description="Tyr recombinase" evidence="5">
    <location>
        <begin position="162"/>
        <end position="340"/>
    </location>
</feature>
<keyword evidence="7" id="KW-1185">Reference proteome</keyword>
<dbReference type="PANTHER" id="PTHR30629">
    <property type="entry name" value="PROPHAGE INTEGRASE"/>
    <property type="match status" value="1"/>
</dbReference>
<name>A0ABV9KB61_9RHOB</name>
<dbReference type="InterPro" id="IPR050808">
    <property type="entry name" value="Phage_Integrase"/>
</dbReference>
<organism evidence="6 7">
    <name type="scientific">Seohaeicola nanhaiensis</name>
    <dbReference type="NCBI Taxonomy" id="1387282"/>
    <lineage>
        <taxon>Bacteria</taxon>
        <taxon>Pseudomonadati</taxon>
        <taxon>Pseudomonadota</taxon>
        <taxon>Alphaproteobacteria</taxon>
        <taxon>Rhodobacterales</taxon>
        <taxon>Roseobacteraceae</taxon>
        <taxon>Seohaeicola</taxon>
    </lineage>
</organism>
<sequence length="349" mass="39575">MKMRLKYVVEDTDRHGNVRLYYRREGRKVRLRGPAGSPEFLADYKAAANPKTPRAPRAASPGSTKAGSFKWLCAQYYKSSMWAELDPKTQKTRRSVLERFATHKGNGDKPYALMLPKHIRKRRDEMMATPEAANSMVKALRQLFRFGIRYDHHDANPATTVELLKSKSSGYHSWTLAEIEKYEETHPIGTTPRLALALALYTGQRRSDVIQFGRQHLRDGWLTFTQYKGRNRNPVRLEIPVVAELQSILDASKTGDLTFLVSEQGRAFTNNGFGNRFREWCDKAGLPHCSVHGLRKAAAARLAERGCSEFEIMAITGHQTSKEVTRYTKAASQRVRAEAALKKMTDGQT</sequence>
<evidence type="ECO:0000256" key="1">
    <source>
        <dbReference type="ARBA" id="ARBA00008857"/>
    </source>
</evidence>
<evidence type="ECO:0000313" key="7">
    <source>
        <dbReference type="Proteomes" id="UP001595973"/>
    </source>
</evidence>
<dbReference type="Gene3D" id="1.10.443.10">
    <property type="entry name" value="Intergrase catalytic core"/>
    <property type="match status" value="1"/>
</dbReference>
<protein>
    <submittedName>
        <fullName evidence="6">Tyrosine-type recombinase/integrase</fullName>
    </submittedName>
</protein>
<evidence type="ECO:0000256" key="2">
    <source>
        <dbReference type="ARBA" id="ARBA00022908"/>
    </source>
</evidence>
<gene>
    <name evidence="6" type="ORF">ACFO5X_01010</name>
</gene>
<keyword evidence="4" id="KW-0233">DNA recombination</keyword>
<dbReference type="RefSeq" id="WP_380715046.1">
    <property type="nucleotide sequence ID" value="NZ_JBHSGI010000002.1"/>
</dbReference>
<proteinExistence type="inferred from homology"/>
<evidence type="ECO:0000256" key="3">
    <source>
        <dbReference type="ARBA" id="ARBA00023125"/>
    </source>
</evidence>
<dbReference type="PROSITE" id="PS51898">
    <property type="entry name" value="TYR_RECOMBINASE"/>
    <property type="match status" value="1"/>
</dbReference>
<evidence type="ECO:0000256" key="4">
    <source>
        <dbReference type="ARBA" id="ARBA00023172"/>
    </source>
</evidence>
<dbReference type="InterPro" id="IPR011010">
    <property type="entry name" value="DNA_brk_join_enz"/>
</dbReference>
<evidence type="ECO:0000259" key="5">
    <source>
        <dbReference type="PROSITE" id="PS51898"/>
    </source>
</evidence>
<dbReference type="Gene3D" id="1.10.150.130">
    <property type="match status" value="1"/>
</dbReference>
<dbReference type="InterPro" id="IPR002104">
    <property type="entry name" value="Integrase_catalytic"/>
</dbReference>
<reference evidence="7" key="1">
    <citation type="journal article" date="2019" name="Int. J. Syst. Evol. Microbiol.">
        <title>The Global Catalogue of Microorganisms (GCM) 10K type strain sequencing project: providing services to taxonomists for standard genome sequencing and annotation.</title>
        <authorList>
            <consortium name="The Broad Institute Genomics Platform"/>
            <consortium name="The Broad Institute Genome Sequencing Center for Infectious Disease"/>
            <person name="Wu L."/>
            <person name="Ma J."/>
        </authorList>
    </citation>
    <scope>NUCLEOTIDE SEQUENCE [LARGE SCALE GENOMIC DNA]</scope>
    <source>
        <strain evidence="7">CGMCC 4.7283</strain>
    </source>
</reference>
<dbReference type="PANTHER" id="PTHR30629:SF2">
    <property type="entry name" value="PROPHAGE INTEGRASE INTS-RELATED"/>
    <property type="match status" value="1"/>
</dbReference>
<dbReference type="InterPro" id="IPR013762">
    <property type="entry name" value="Integrase-like_cat_sf"/>
</dbReference>
<dbReference type="Pfam" id="PF00589">
    <property type="entry name" value="Phage_integrase"/>
    <property type="match status" value="1"/>
</dbReference>
<keyword evidence="2" id="KW-0229">DNA integration</keyword>
<dbReference type="SUPFAM" id="SSF56349">
    <property type="entry name" value="DNA breaking-rejoining enzymes"/>
    <property type="match status" value="1"/>
</dbReference>
<dbReference type="EMBL" id="JBHSGI010000002">
    <property type="protein sequence ID" value="MFC4667118.1"/>
    <property type="molecule type" value="Genomic_DNA"/>
</dbReference>
<dbReference type="Proteomes" id="UP001595973">
    <property type="component" value="Unassembled WGS sequence"/>
</dbReference>
<evidence type="ECO:0000313" key="6">
    <source>
        <dbReference type="EMBL" id="MFC4667118.1"/>
    </source>
</evidence>
<accession>A0ABV9KB61</accession>
<comment type="similarity">
    <text evidence="1">Belongs to the 'phage' integrase family.</text>
</comment>
<comment type="caution">
    <text evidence="6">The sequence shown here is derived from an EMBL/GenBank/DDBJ whole genome shotgun (WGS) entry which is preliminary data.</text>
</comment>
<dbReference type="InterPro" id="IPR010998">
    <property type="entry name" value="Integrase_recombinase_N"/>
</dbReference>
<keyword evidence="3" id="KW-0238">DNA-binding</keyword>